<proteinExistence type="predicted"/>
<protein>
    <submittedName>
        <fullName evidence="5">Glycine/D-amino acid oxidase-like deaminating enzyme</fullName>
    </submittedName>
    <submittedName>
        <fullName evidence="4">Sarcosine oxidase beta subunit</fullName>
    </submittedName>
</protein>
<dbReference type="Pfam" id="PF01266">
    <property type="entry name" value="DAO"/>
    <property type="match status" value="1"/>
</dbReference>
<evidence type="ECO:0000313" key="4">
    <source>
        <dbReference type="EMBL" id="CDR18193.1"/>
    </source>
</evidence>
<dbReference type="PANTHER" id="PTHR13847:SF289">
    <property type="entry name" value="GLYCINE OXIDASE"/>
    <property type="match status" value="1"/>
</dbReference>
<organism evidence="4">
    <name type="scientific">Streptomyces iranensis</name>
    <dbReference type="NCBI Taxonomy" id="576784"/>
    <lineage>
        <taxon>Bacteria</taxon>
        <taxon>Bacillati</taxon>
        <taxon>Actinomycetota</taxon>
        <taxon>Actinomycetes</taxon>
        <taxon>Kitasatosporales</taxon>
        <taxon>Streptomycetaceae</taxon>
        <taxon>Streptomyces</taxon>
        <taxon>Streptomyces violaceusniger group</taxon>
    </lineage>
</organism>
<evidence type="ECO:0000256" key="1">
    <source>
        <dbReference type="ARBA" id="ARBA00023002"/>
    </source>
</evidence>
<dbReference type="RefSeq" id="WP_044582688.1">
    <property type="nucleotide sequence ID" value="NZ_BAABDR010000100.1"/>
</dbReference>
<feature type="region of interest" description="Disordered" evidence="2">
    <location>
        <begin position="353"/>
        <end position="386"/>
    </location>
</feature>
<dbReference type="EMBL" id="JAGGLR010000032">
    <property type="protein sequence ID" value="MBP2067637.1"/>
    <property type="molecule type" value="Genomic_DNA"/>
</dbReference>
<evidence type="ECO:0000313" key="6">
    <source>
        <dbReference type="Proteomes" id="UP000756710"/>
    </source>
</evidence>
<dbReference type="GO" id="GO:0016491">
    <property type="term" value="F:oxidoreductase activity"/>
    <property type="evidence" value="ECO:0007669"/>
    <property type="project" value="UniProtKB-KW"/>
</dbReference>
<dbReference type="PANTHER" id="PTHR13847">
    <property type="entry name" value="SARCOSINE DEHYDROGENASE-RELATED"/>
    <property type="match status" value="1"/>
</dbReference>
<reference evidence="5 6" key="2">
    <citation type="submission" date="2021-03" db="EMBL/GenBank/DDBJ databases">
        <title>Genomic Encyclopedia of Type Strains, Phase IV (KMG-IV): sequencing the most valuable type-strain genomes for metagenomic binning, comparative biology and taxonomic classification.</title>
        <authorList>
            <person name="Goeker M."/>
        </authorList>
    </citation>
    <scope>NUCLEOTIDE SEQUENCE [LARGE SCALE GENOMIC DNA]</scope>
    <source>
        <strain evidence="5 6">DSM 41954</strain>
    </source>
</reference>
<gene>
    <name evidence="5" type="ORF">J2Z30_008704</name>
    <name evidence="4" type="ORF">SIRAN88</name>
</gene>
<dbReference type="GO" id="GO:0005737">
    <property type="term" value="C:cytoplasm"/>
    <property type="evidence" value="ECO:0007669"/>
    <property type="project" value="TreeGrafter"/>
</dbReference>
<name>A0A061A5R3_9ACTN</name>
<dbReference type="Gene3D" id="3.30.9.10">
    <property type="entry name" value="D-Amino Acid Oxidase, subunit A, domain 2"/>
    <property type="match status" value="1"/>
</dbReference>
<dbReference type="AlphaFoldDB" id="A0A061A5R3"/>
<evidence type="ECO:0000259" key="3">
    <source>
        <dbReference type="Pfam" id="PF01266"/>
    </source>
</evidence>
<dbReference type="InterPro" id="IPR036188">
    <property type="entry name" value="FAD/NAD-bd_sf"/>
</dbReference>
<dbReference type="Proteomes" id="UP000756710">
    <property type="component" value="Unassembled WGS sequence"/>
</dbReference>
<feature type="domain" description="FAD dependent oxidoreductase" evidence="3">
    <location>
        <begin position="4"/>
        <end position="346"/>
    </location>
</feature>
<keyword evidence="6" id="KW-1185">Reference proteome</keyword>
<sequence length="386" mass="40636">MTRALVIGAGVIGAATAHRLAEAGVGVTVLDADGRTPGTSSATFSIDVTHLKTPHSYFLLNRRSAALHRELEHEIHAGTGAVGWRHPAPLVQWGHTEEEQRILRARAERLAGWGHPCRTADPGELRTLAPAVDPASCRATELVVHDDAAWYDAPLLARTLLDRAAALGADIRYDSPVTALLLDGERVRGAEARGRRFEADHIVNCAGPDAGRIAELAGVRLPLLQIPGLVGESVPLAEPLRAIVATPGVDLRPAPGNRVCAISWPVDALLAPTASADVPPEADLLSRCAAILPAFRSLGGTRIGVRPVPEDGLPLVGPHLQAPGLYTITTHSGVTLAPLLAALAAEEITTSMPEPTLAPYRPDRDTSHPIRDESLAVMSGHRADAG</sequence>
<evidence type="ECO:0000313" key="5">
    <source>
        <dbReference type="EMBL" id="MBP2067637.1"/>
    </source>
</evidence>
<dbReference type="InterPro" id="IPR006076">
    <property type="entry name" value="FAD-dep_OxRdtase"/>
</dbReference>
<keyword evidence="1" id="KW-0560">Oxidoreductase</keyword>
<dbReference type="EMBL" id="LK022849">
    <property type="protein sequence ID" value="CDR18193.1"/>
    <property type="molecule type" value="Genomic_DNA"/>
</dbReference>
<dbReference type="Gene3D" id="3.50.50.60">
    <property type="entry name" value="FAD/NAD(P)-binding domain"/>
    <property type="match status" value="1"/>
</dbReference>
<evidence type="ECO:0000256" key="2">
    <source>
        <dbReference type="SAM" id="MobiDB-lite"/>
    </source>
</evidence>
<feature type="compositionally biased region" description="Basic and acidic residues" evidence="2">
    <location>
        <begin position="361"/>
        <end position="374"/>
    </location>
</feature>
<dbReference type="HOGENOM" id="CLU_007884_4_0_11"/>
<reference evidence="4" key="1">
    <citation type="submission" date="2014-05" db="EMBL/GenBank/DDBJ databases">
        <authorList>
            <person name="Horn Fabian"/>
        </authorList>
    </citation>
    <scope>NUCLEOTIDE SEQUENCE</scope>
</reference>
<dbReference type="SUPFAM" id="SSF51905">
    <property type="entry name" value="FAD/NAD(P)-binding domain"/>
    <property type="match status" value="1"/>
</dbReference>
<accession>A0A061A5R3</accession>